<dbReference type="AlphaFoldDB" id="A0A7G3GBD3"/>
<name>A0A7G3GBD3_9NEIS</name>
<proteinExistence type="predicted"/>
<dbReference type="Gene3D" id="1.10.260.40">
    <property type="entry name" value="lambda repressor-like DNA-binding domains"/>
    <property type="match status" value="1"/>
</dbReference>
<dbReference type="GO" id="GO:0003677">
    <property type="term" value="F:DNA binding"/>
    <property type="evidence" value="ECO:0007669"/>
    <property type="project" value="InterPro"/>
</dbReference>
<dbReference type="Proteomes" id="UP000515917">
    <property type="component" value="Chromosome"/>
</dbReference>
<reference evidence="1 2" key="1">
    <citation type="submission" date="2018-01" db="EMBL/GenBank/DDBJ databases">
        <title>Genome sequence of Iodobacter sp. strain PCH194 isolated from Indian Trans-Himalaya.</title>
        <authorList>
            <person name="Kumar V."/>
            <person name="Thakur V."/>
            <person name="Kumar S."/>
            <person name="Singh D."/>
        </authorList>
    </citation>
    <scope>NUCLEOTIDE SEQUENCE [LARGE SCALE GENOMIC DNA]</scope>
    <source>
        <strain evidence="1 2">PCH194</strain>
    </source>
</reference>
<dbReference type="EMBL" id="CP025781">
    <property type="protein sequence ID" value="QBC44444.1"/>
    <property type="molecule type" value="Genomic_DNA"/>
</dbReference>
<evidence type="ECO:0000313" key="2">
    <source>
        <dbReference type="Proteomes" id="UP000515917"/>
    </source>
</evidence>
<protein>
    <submittedName>
        <fullName evidence="1">Transcriptional regulator</fullName>
    </submittedName>
</protein>
<evidence type="ECO:0000313" key="1">
    <source>
        <dbReference type="EMBL" id="QBC44444.1"/>
    </source>
</evidence>
<keyword evidence="2" id="KW-1185">Reference proteome</keyword>
<gene>
    <name evidence="1" type="ORF">C1H71_13495</name>
</gene>
<dbReference type="InterPro" id="IPR010982">
    <property type="entry name" value="Lambda_DNA-bd_dom_sf"/>
</dbReference>
<accession>A0A7G3GBD3</accession>
<organism evidence="1 2">
    <name type="scientific">Iodobacter fluviatilis</name>
    <dbReference type="NCBI Taxonomy" id="537"/>
    <lineage>
        <taxon>Bacteria</taxon>
        <taxon>Pseudomonadati</taxon>
        <taxon>Pseudomonadota</taxon>
        <taxon>Betaproteobacteria</taxon>
        <taxon>Neisseriales</taxon>
        <taxon>Chitinibacteraceae</taxon>
        <taxon>Iodobacter</taxon>
    </lineage>
</organism>
<dbReference type="RefSeq" id="WP_130106983.1">
    <property type="nucleotide sequence ID" value="NZ_CP025781.1"/>
</dbReference>
<dbReference type="KEGG" id="ifl:C1H71_13495"/>
<sequence length="80" mass="9162">MDKLINYLSDRNISAFAREIGMSPSQLFQILTKVRPFPIAYAPLVELASQREVRCEDICPQVRWDVLRTIPDSSPDLTPQ</sequence>